<dbReference type="InterPro" id="IPR001810">
    <property type="entry name" value="F-box_dom"/>
</dbReference>
<dbReference type="PROSITE" id="PS50181">
    <property type="entry name" value="FBOX"/>
    <property type="match status" value="1"/>
</dbReference>
<reference evidence="2" key="1">
    <citation type="journal article" date="2023" name="Mol. Phylogenet. Evol.">
        <title>Genome-scale phylogeny and comparative genomics of the fungal order Sordariales.</title>
        <authorList>
            <person name="Hensen N."/>
            <person name="Bonometti L."/>
            <person name="Westerberg I."/>
            <person name="Brannstrom I.O."/>
            <person name="Guillou S."/>
            <person name="Cros-Aarteil S."/>
            <person name="Calhoun S."/>
            <person name="Haridas S."/>
            <person name="Kuo A."/>
            <person name="Mondo S."/>
            <person name="Pangilinan J."/>
            <person name="Riley R."/>
            <person name="LaButti K."/>
            <person name="Andreopoulos B."/>
            <person name="Lipzen A."/>
            <person name="Chen C."/>
            <person name="Yan M."/>
            <person name="Daum C."/>
            <person name="Ng V."/>
            <person name="Clum A."/>
            <person name="Steindorff A."/>
            <person name="Ohm R.A."/>
            <person name="Martin F."/>
            <person name="Silar P."/>
            <person name="Natvig D.O."/>
            <person name="Lalanne C."/>
            <person name="Gautier V."/>
            <person name="Ament-Velasquez S.L."/>
            <person name="Kruys A."/>
            <person name="Hutchinson M.I."/>
            <person name="Powell A.J."/>
            <person name="Barry K."/>
            <person name="Miller A.N."/>
            <person name="Grigoriev I.V."/>
            <person name="Debuchy R."/>
            <person name="Gladieux P."/>
            <person name="Hiltunen Thoren M."/>
            <person name="Johannesson H."/>
        </authorList>
    </citation>
    <scope>NUCLEOTIDE SEQUENCE</scope>
    <source>
        <strain evidence="2">CBS 168.71</strain>
    </source>
</reference>
<name>A0AAE0H7X7_9PEZI</name>
<proteinExistence type="predicted"/>
<evidence type="ECO:0000313" key="2">
    <source>
        <dbReference type="EMBL" id="KAK3291580.1"/>
    </source>
</evidence>
<organism evidence="2 3">
    <name type="scientific">Chaetomium fimeti</name>
    <dbReference type="NCBI Taxonomy" id="1854472"/>
    <lineage>
        <taxon>Eukaryota</taxon>
        <taxon>Fungi</taxon>
        <taxon>Dikarya</taxon>
        <taxon>Ascomycota</taxon>
        <taxon>Pezizomycotina</taxon>
        <taxon>Sordariomycetes</taxon>
        <taxon>Sordariomycetidae</taxon>
        <taxon>Sordariales</taxon>
        <taxon>Chaetomiaceae</taxon>
        <taxon>Chaetomium</taxon>
    </lineage>
</organism>
<dbReference type="EMBL" id="JAUEPN010000009">
    <property type="protein sequence ID" value="KAK3291580.1"/>
    <property type="molecule type" value="Genomic_DNA"/>
</dbReference>
<evidence type="ECO:0000313" key="3">
    <source>
        <dbReference type="Proteomes" id="UP001278766"/>
    </source>
</evidence>
<accession>A0AAE0H7X7</accession>
<evidence type="ECO:0000259" key="1">
    <source>
        <dbReference type="PROSITE" id="PS50181"/>
    </source>
</evidence>
<dbReference type="RefSeq" id="XP_062655094.1">
    <property type="nucleotide sequence ID" value="XM_062804710.1"/>
</dbReference>
<comment type="caution">
    <text evidence="2">The sequence shown here is derived from an EMBL/GenBank/DDBJ whole genome shotgun (WGS) entry which is preliminary data.</text>
</comment>
<dbReference type="GeneID" id="87841658"/>
<reference evidence="2" key="2">
    <citation type="submission" date="2023-06" db="EMBL/GenBank/DDBJ databases">
        <authorList>
            <consortium name="Lawrence Berkeley National Laboratory"/>
            <person name="Haridas S."/>
            <person name="Hensen N."/>
            <person name="Bonometti L."/>
            <person name="Westerberg I."/>
            <person name="Brannstrom I.O."/>
            <person name="Guillou S."/>
            <person name="Cros-Aarteil S."/>
            <person name="Calhoun S."/>
            <person name="Kuo A."/>
            <person name="Mondo S."/>
            <person name="Pangilinan J."/>
            <person name="Riley R."/>
            <person name="Labutti K."/>
            <person name="Andreopoulos B."/>
            <person name="Lipzen A."/>
            <person name="Chen C."/>
            <person name="Yanf M."/>
            <person name="Daum C."/>
            <person name="Ng V."/>
            <person name="Clum A."/>
            <person name="Steindorff A."/>
            <person name="Ohm R."/>
            <person name="Martin F."/>
            <person name="Silar P."/>
            <person name="Natvig D."/>
            <person name="Lalanne C."/>
            <person name="Gautier V."/>
            <person name="Ament-Velasquez S.L."/>
            <person name="Kruys A."/>
            <person name="Hutchinson M.I."/>
            <person name="Powell A.J."/>
            <person name="Barry K."/>
            <person name="Miller A.N."/>
            <person name="Grigoriev I.V."/>
            <person name="Debuchy R."/>
            <person name="Gladieux P."/>
            <person name="Thoren M.H."/>
            <person name="Johannesson H."/>
        </authorList>
    </citation>
    <scope>NUCLEOTIDE SEQUENCE</scope>
    <source>
        <strain evidence="2">CBS 168.71</strain>
    </source>
</reference>
<dbReference type="AlphaFoldDB" id="A0AAE0H7X7"/>
<protein>
    <recommendedName>
        <fullName evidence="1">F-box domain-containing protein</fullName>
    </recommendedName>
</protein>
<sequence>MFWKLPREVFDLVVSGLPHNDQVALSTVSKGLRAALATVIWNRIRVDVQRRGTDQSQPRVNSEAVTRCAIAFRQPSAAIRQVTQLELLCGFGTRHYLGTPCPHPRPPPQGGQRGQHLIRLTKAHAKHVADIHAERQDHYNCVVENTISIIESLYEGQLQEFSWDLCTCVPPALLETLAKRHRHLASLRLTTDYMCPGPPGDENKVVDFSPFRHLKRISWKGLPSHNACQLREALRNNSHHLEELELDLYKAYPKIFPHPGRWKGEAYCLDFWRGMPFDTRFRDDILSMKTRQSSKPAFPSLRVLKLRSAPLDLENATRALCRVIDFAALESLTLWYCCGWEVFLDTVQESTGTKPIKLRTLEVKCTEDRGEYADIARFVGSFQGLSDLFVSLSGEDFREPDPDLWIALPQHRVTLKRLVFHSRFTPGMRVDYYCDCTNLGLPRLDPTFNPMSDLDLECLGLSCDPDLLPPLLRPFTAKSTLKIFHLRQTGADLNRGERCRALDLPQIDEPDCQPEEHNRVTTLRSLPYDTLEDALQDSFRALLDWAFGPHGIASIQLVAFGDFAQGRNKLYLHNLFVCRAESRVDKGGPPYRVFDARDRKHEHEWATIVRPHWSFLEACPVGSFQSDSYYRF</sequence>
<keyword evidence="3" id="KW-1185">Reference proteome</keyword>
<gene>
    <name evidence="2" type="ORF">B0H64DRAFT_409476</name>
</gene>
<dbReference type="Proteomes" id="UP001278766">
    <property type="component" value="Unassembled WGS sequence"/>
</dbReference>
<feature type="domain" description="F-box" evidence="1">
    <location>
        <begin position="1"/>
        <end position="44"/>
    </location>
</feature>